<accession>A0ACC2XIZ0</accession>
<protein>
    <submittedName>
        <fullName evidence="1">Uncharacterized protein</fullName>
    </submittedName>
</protein>
<evidence type="ECO:0000313" key="1">
    <source>
        <dbReference type="EMBL" id="KAJ9123603.1"/>
    </source>
</evidence>
<comment type="caution">
    <text evidence="1">The sequence shown here is derived from an EMBL/GenBank/DDBJ whole genome shotgun (WGS) entry which is preliminary data.</text>
</comment>
<organism evidence="1 2">
    <name type="scientific">Naganishia onofrii</name>
    <dbReference type="NCBI Taxonomy" id="1851511"/>
    <lineage>
        <taxon>Eukaryota</taxon>
        <taxon>Fungi</taxon>
        <taxon>Dikarya</taxon>
        <taxon>Basidiomycota</taxon>
        <taxon>Agaricomycotina</taxon>
        <taxon>Tremellomycetes</taxon>
        <taxon>Filobasidiales</taxon>
        <taxon>Filobasidiaceae</taxon>
        <taxon>Naganishia</taxon>
    </lineage>
</organism>
<name>A0ACC2XIZ0_9TREE</name>
<proteinExistence type="predicted"/>
<reference evidence="1" key="1">
    <citation type="submission" date="2023-04" db="EMBL/GenBank/DDBJ databases">
        <title>Draft Genome sequencing of Naganishia species isolated from polar environments using Oxford Nanopore Technology.</title>
        <authorList>
            <person name="Leo P."/>
            <person name="Venkateswaran K."/>
        </authorList>
    </citation>
    <scope>NUCLEOTIDE SEQUENCE</scope>
    <source>
        <strain evidence="1">DBVPG 5303</strain>
    </source>
</reference>
<dbReference type="EMBL" id="JASBWV010000012">
    <property type="protein sequence ID" value="KAJ9123603.1"/>
    <property type="molecule type" value="Genomic_DNA"/>
</dbReference>
<keyword evidence="2" id="KW-1185">Reference proteome</keyword>
<gene>
    <name evidence="1" type="ORF">QFC24_003819</name>
</gene>
<dbReference type="Proteomes" id="UP001234202">
    <property type="component" value="Unassembled WGS sequence"/>
</dbReference>
<sequence>MHEQNLCKTLTKLTAARDCALQTGAKGRIDGASRDGKDPTETTSSQRVHGDPGEFENVIGMSMMLLSLRMETGPRLKINAAIHPPSSHLLEPSTQDFSRFAPSPERIVKVPLASSPRYNIHNKNEDRENLGYSHLPLLPSKIRQWDARAIQNLRENLRGECRKTPSIIDSDEEEEGLDDEPLSNYLGARKIHGSSLGHGTRLGYSPSLNSIISSDENVQPQRRESPVTGAMLALSAIDNGFNDDRQRLLAFNSRQKTLPCDCSSDEIISDGELERDNEDYASKERTENSLKTPVQDLVFRRQLHNDEQDIIDDETDTENPYLFDGLSGSACEANRDPGRDLGRFRPETTPVARNSSMFSIVSSSDDSSKPTSKIATRERRNVYQPRMATVRSDIHMDRFIGRGFPGLSISDQADVGANVSAYERDAFARVNRDPEERTRHSFGSIISDTSYMSGIIEDS</sequence>
<evidence type="ECO:0000313" key="2">
    <source>
        <dbReference type="Proteomes" id="UP001234202"/>
    </source>
</evidence>